<name>A0ABQ9K3W3_9CUCU</name>
<evidence type="ECO:0000313" key="4">
    <source>
        <dbReference type="EMBL" id="KAJ8984746.1"/>
    </source>
</evidence>
<keyword evidence="1 3" id="KW-0547">Nucleotide-binding</keyword>
<dbReference type="EMBL" id="JAPWTJ010000028">
    <property type="protein sequence ID" value="KAJ8984746.1"/>
    <property type="molecule type" value="Genomic_DNA"/>
</dbReference>
<dbReference type="PANTHER" id="PTHR11711">
    <property type="entry name" value="ADP RIBOSYLATION FACTOR-RELATED"/>
    <property type="match status" value="1"/>
</dbReference>
<dbReference type="NCBIfam" id="TIGR00231">
    <property type="entry name" value="small_GTP"/>
    <property type="match status" value="1"/>
</dbReference>
<evidence type="ECO:0000256" key="1">
    <source>
        <dbReference type="ARBA" id="ARBA00022741"/>
    </source>
</evidence>
<dbReference type="PROSITE" id="PS51417">
    <property type="entry name" value="ARF"/>
    <property type="match status" value="1"/>
</dbReference>
<sequence>MGGLFSQLLNRYWGKKNVRLVMVGLDGAGKTTILYKDEIVRTIPTVGFNVETVEYKNTNFTVWDVGGQDKLRRLWRHYFQNTNGIIFVIDSCDRDRIQEAAYELKKILFECDLEKAVLLVFANKQDMPLAMTSSEVEDKLELKDVKDRKWCVQGACAINGTGLNEGFDWLCGEISNSN</sequence>
<dbReference type="SUPFAM" id="SSF52540">
    <property type="entry name" value="P-loop containing nucleoside triphosphate hydrolases"/>
    <property type="match status" value="1"/>
</dbReference>
<comment type="similarity">
    <text evidence="3">Belongs to the small GTPase superfamily. Arf family.</text>
</comment>
<dbReference type="InterPro" id="IPR006689">
    <property type="entry name" value="Small_GTPase_ARF/SAR"/>
</dbReference>
<organism evidence="4 5">
    <name type="scientific">Molorchus minor</name>
    <dbReference type="NCBI Taxonomy" id="1323400"/>
    <lineage>
        <taxon>Eukaryota</taxon>
        <taxon>Metazoa</taxon>
        <taxon>Ecdysozoa</taxon>
        <taxon>Arthropoda</taxon>
        <taxon>Hexapoda</taxon>
        <taxon>Insecta</taxon>
        <taxon>Pterygota</taxon>
        <taxon>Neoptera</taxon>
        <taxon>Endopterygota</taxon>
        <taxon>Coleoptera</taxon>
        <taxon>Polyphaga</taxon>
        <taxon>Cucujiformia</taxon>
        <taxon>Chrysomeloidea</taxon>
        <taxon>Cerambycidae</taxon>
        <taxon>Lamiinae</taxon>
        <taxon>Monochamini</taxon>
        <taxon>Molorchus</taxon>
    </lineage>
</organism>
<evidence type="ECO:0000256" key="3">
    <source>
        <dbReference type="RuleBase" id="RU003925"/>
    </source>
</evidence>
<dbReference type="Proteomes" id="UP001162164">
    <property type="component" value="Unassembled WGS sequence"/>
</dbReference>
<dbReference type="SMART" id="SM00178">
    <property type="entry name" value="SAR"/>
    <property type="match status" value="1"/>
</dbReference>
<protein>
    <recommendedName>
        <fullName evidence="6">ADP-ribosylation factor</fullName>
    </recommendedName>
</protein>
<reference evidence="4" key="1">
    <citation type="journal article" date="2023" name="Insect Mol. Biol.">
        <title>Genome sequencing provides insights into the evolution of gene families encoding plant cell wall-degrading enzymes in longhorned beetles.</title>
        <authorList>
            <person name="Shin N.R."/>
            <person name="Okamura Y."/>
            <person name="Kirsch R."/>
            <person name="Pauchet Y."/>
        </authorList>
    </citation>
    <scope>NUCLEOTIDE SEQUENCE</scope>
    <source>
        <strain evidence="4">MMC_N1</strain>
    </source>
</reference>
<dbReference type="Gene3D" id="3.40.50.300">
    <property type="entry name" value="P-loop containing nucleotide triphosphate hydrolases"/>
    <property type="match status" value="1"/>
</dbReference>
<comment type="caution">
    <text evidence="4">The sequence shown here is derived from an EMBL/GenBank/DDBJ whole genome shotgun (WGS) entry which is preliminary data.</text>
</comment>
<keyword evidence="5" id="KW-1185">Reference proteome</keyword>
<accession>A0ABQ9K3W3</accession>
<dbReference type="InterPro" id="IPR024156">
    <property type="entry name" value="Small_GTPase_ARF"/>
</dbReference>
<dbReference type="CDD" id="cd00878">
    <property type="entry name" value="Arf_Arl"/>
    <property type="match status" value="1"/>
</dbReference>
<dbReference type="PRINTS" id="PR00328">
    <property type="entry name" value="SAR1GTPBP"/>
</dbReference>
<dbReference type="SMART" id="SM00177">
    <property type="entry name" value="ARF"/>
    <property type="match status" value="1"/>
</dbReference>
<keyword evidence="2 3" id="KW-0342">GTP-binding</keyword>
<evidence type="ECO:0000256" key="2">
    <source>
        <dbReference type="ARBA" id="ARBA00023134"/>
    </source>
</evidence>
<dbReference type="InterPro" id="IPR027417">
    <property type="entry name" value="P-loop_NTPase"/>
</dbReference>
<dbReference type="Pfam" id="PF00025">
    <property type="entry name" value="Arf"/>
    <property type="match status" value="1"/>
</dbReference>
<proteinExistence type="inferred from homology"/>
<dbReference type="InterPro" id="IPR005225">
    <property type="entry name" value="Small_GTP-bd"/>
</dbReference>
<evidence type="ECO:0008006" key="6">
    <source>
        <dbReference type="Google" id="ProtNLM"/>
    </source>
</evidence>
<evidence type="ECO:0000313" key="5">
    <source>
        <dbReference type="Proteomes" id="UP001162164"/>
    </source>
</evidence>
<gene>
    <name evidence="4" type="ORF">NQ317_005011</name>
</gene>